<organism evidence="1 2">
    <name type="scientific">Lichenifustis flavocetrariae</name>
    <dbReference type="NCBI Taxonomy" id="2949735"/>
    <lineage>
        <taxon>Bacteria</taxon>
        <taxon>Pseudomonadati</taxon>
        <taxon>Pseudomonadota</taxon>
        <taxon>Alphaproteobacteria</taxon>
        <taxon>Hyphomicrobiales</taxon>
        <taxon>Lichenihabitantaceae</taxon>
        <taxon>Lichenifustis</taxon>
    </lineage>
</organism>
<evidence type="ECO:0000313" key="2">
    <source>
        <dbReference type="Proteomes" id="UP001165667"/>
    </source>
</evidence>
<evidence type="ECO:0000313" key="1">
    <source>
        <dbReference type="EMBL" id="MCW6507072.1"/>
    </source>
</evidence>
<dbReference type="Proteomes" id="UP001165667">
    <property type="component" value="Unassembled WGS sequence"/>
</dbReference>
<accession>A0AA41YU48</accession>
<gene>
    <name evidence="1" type="ORF">M8523_03450</name>
</gene>
<dbReference type="AlphaFoldDB" id="A0AA41YU48"/>
<dbReference type="EMBL" id="JAMOIM010000002">
    <property type="protein sequence ID" value="MCW6507072.1"/>
    <property type="molecule type" value="Genomic_DNA"/>
</dbReference>
<sequence length="123" mass="13500">MLLATLNIIARNAPIEPAKLEALFRDDAQHGIRILKFYVERSGNEAFAQEAEDLERVEGFLKDPDEALDANTLVQLAAVCGRLQGKCAILPTQVRGAKERDMLRRFGEEASDLATLALAYASA</sequence>
<proteinExistence type="predicted"/>
<dbReference type="RefSeq" id="WP_282583444.1">
    <property type="nucleotide sequence ID" value="NZ_JAMOIM010000002.1"/>
</dbReference>
<reference evidence="1" key="1">
    <citation type="submission" date="2022-05" db="EMBL/GenBank/DDBJ databases">
        <authorList>
            <person name="Pankratov T."/>
        </authorList>
    </citation>
    <scope>NUCLEOTIDE SEQUENCE</scope>
    <source>
        <strain evidence="1">BP6-180914</strain>
    </source>
</reference>
<keyword evidence="2" id="KW-1185">Reference proteome</keyword>
<comment type="caution">
    <text evidence="1">The sequence shown here is derived from an EMBL/GenBank/DDBJ whole genome shotgun (WGS) entry which is preliminary data.</text>
</comment>
<protein>
    <submittedName>
        <fullName evidence="1">Uncharacterized protein</fullName>
    </submittedName>
</protein>
<name>A0AA41YU48_9HYPH</name>